<dbReference type="Proteomes" id="UP000288805">
    <property type="component" value="Unassembled WGS sequence"/>
</dbReference>
<dbReference type="PANTHER" id="PTHR20961">
    <property type="entry name" value="GLYCOSYLTRANSFERASE"/>
    <property type="match status" value="1"/>
</dbReference>
<dbReference type="OrthoDB" id="529273at2759"/>
<keyword evidence="4" id="KW-0325">Glycoprotein</keyword>
<evidence type="ECO:0000259" key="5">
    <source>
        <dbReference type="Pfam" id="PF04577"/>
    </source>
</evidence>
<reference evidence="6 7" key="1">
    <citation type="journal article" date="2018" name="PLoS Genet.">
        <title>Population sequencing reveals clonal diversity and ancestral inbreeding in the grapevine cultivar Chardonnay.</title>
        <authorList>
            <person name="Roach M.J."/>
            <person name="Johnson D.L."/>
            <person name="Bohlmann J."/>
            <person name="van Vuuren H.J."/>
            <person name="Jones S.J."/>
            <person name="Pretorius I.S."/>
            <person name="Schmidt S.A."/>
            <person name="Borneman A.R."/>
        </authorList>
    </citation>
    <scope>NUCLEOTIDE SEQUENCE [LARGE SCALE GENOMIC DNA]</scope>
    <source>
        <strain evidence="7">cv. Chardonnay</strain>
        <tissue evidence="6">Leaf</tissue>
    </source>
</reference>
<evidence type="ECO:0000256" key="3">
    <source>
        <dbReference type="ARBA" id="ARBA00022679"/>
    </source>
</evidence>
<evidence type="ECO:0000256" key="2">
    <source>
        <dbReference type="ARBA" id="ARBA00022676"/>
    </source>
</evidence>
<evidence type="ECO:0000313" key="6">
    <source>
        <dbReference type="EMBL" id="RVW62249.1"/>
    </source>
</evidence>
<name>A0A438FQM0_VITVI</name>
<proteinExistence type="predicted"/>
<evidence type="ECO:0000313" key="7">
    <source>
        <dbReference type="Proteomes" id="UP000288805"/>
    </source>
</evidence>
<dbReference type="GO" id="GO:0016763">
    <property type="term" value="F:pentosyltransferase activity"/>
    <property type="evidence" value="ECO:0007669"/>
    <property type="project" value="UniProtKB-ARBA"/>
</dbReference>
<dbReference type="Gramene" id="Vitis01g01378.t01">
    <property type="protein sequence ID" value="Vitis01g01378.t01.CDS"/>
    <property type="gene ID" value="Vitis01g01378"/>
</dbReference>
<dbReference type="EMBL" id="QGNW01000780">
    <property type="protein sequence ID" value="RVW62249.1"/>
    <property type="molecule type" value="Genomic_DNA"/>
</dbReference>
<evidence type="ECO:0000256" key="1">
    <source>
        <dbReference type="ARBA" id="ARBA00004323"/>
    </source>
</evidence>
<comment type="caution">
    <text evidence="6">The sequence shown here is derived from an EMBL/GenBank/DDBJ whole genome shotgun (WGS) entry which is preliminary data.</text>
</comment>
<dbReference type="Pfam" id="PF04577">
    <property type="entry name" value="Glyco_transf_61"/>
    <property type="match status" value="1"/>
</dbReference>
<protein>
    <recommendedName>
        <fullName evidence="5">Glycosyltransferase 61 catalytic domain-containing protein</fullName>
    </recommendedName>
</protein>
<accession>A0A438FQM0</accession>
<sequence>MVAAGKYKDVKVMGQHMAKQISCDRSHQRYDMCTVNATTVLEPTTSTFFLVEPTQALMEKVRPYPRKWETSVMGRIKEVRLTSGPPSPSCQVHHSAPALVFSAGGYTGNVFHDFNDGFIPLYITVNSIFPDGNYVLVIHSSRRWWESKYADLLHTLSKHPIVNLEKANATHCFPYAHVGLISHGFMTIDPTLMPSSINLTHFRGFLDAAYAQNHPFPSPNISKQKARPRLVLVTRSGGAGRHILNQGDLNNAAEEVGFHVILFHPTPTTSLREAYALINSSHAMMGVHGAALTHSLFLRPGSVLMQVVPLGLAWAAETCFGNSSRELGLEYMEYKIGEKESTLADKYGNDDIMVKDPVRAQGKGWSTKIMDVYLKEQNITLDLVRFRRHLEEAYNKASKFLQNKG</sequence>
<dbReference type="GO" id="GO:0000139">
    <property type="term" value="C:Golgi membrane"/>
    <property type="evidence" value="ECO:0007669"/>
    <property type="project" value="UniProtKB-SubCell"/>
</dbReference>
<evidence type="ECO:0000256" key="4">
    <source>
        <dbReference type="ARBA" id="ARBA00023180"/>
    </source>
</evidence>
<dbReference type="AlphaFoldDB" id="A0A438FQM0"/>
<dbReference type="InterPro" id="IPR007657">
    <property type="entry name" value="Glycosyltransferase_61"/>
</dbReference>
<dbReference type="PANTHER" id="PTHR20961:SF98">
    <property type="entry name" value="GLYCOSYLTRANSFERASE"/>
    <property type="match status" value="1"/>
</dbReference>
<organism evidence="6 7">
    <name type="scientific">Vitis vinifera</name>
    <name type="common">Grape</name>
    <dbReference type="NCBI Taxonomy" id="29760"/>
    <lineage>
        <taxon>Eukaryota</taxon>
        <taxon>Viridiplantae</taxon>
        <taxon>Streptophyta</taxon>
        <taxon>Embryophyta</taxon>
        <taxon>Tracheophyta</taxon>
        <taxon>Spermatophyta</taxon>
        <taxon>Magnoliopsida</taxon>
        <taxon>eudicotyledons</taxon>
        <taxon>Gunneridae</taxon>
        <taxon>Pentapetalae</taxon>
        <taxon>rosids</taxon>
        <taxon>Vitales</taxon>
        <taxon>Vitaceae</taxon>
        <taxon>Viteae</taxon>
        <taxon>Vitis</taxon>
    </lineage>
</organism>
<comment type="subcellular location">
    <subcellularLocation>
        <location evidence="1">Golgi apparatus membrane</location>
        <topology evidence="1">Single-pass type II membrane protein</topology>
    </subcellularLocation>
</comment>
<keyword evidence="2" id="KW-0328">Glycosyltransferase</keyword>
<keyword evidence="3" id="KW-0808">Transferase</keyword>
<dbReference type="InterPro" id="IPR049625">
    <property type="entry name" value="Glyco_transf_61_cat"/>
</dbReference>
<gene>
    <name evidence="6" type="ORF">CK203_064487</name>
</gene>
<feature type="domain" description="Glycosyltransferase 61 catalytic" evidence="5">
    <location>
        <begin position="208"/>
        <end position="304"/>
    </location>
</feature>